<dbReference type="Proteomes" id="UP000006671">
    <property type="component" value="Unassembled WGS sequence"/>
</dbReference>
<dbReference type="InParanoid" id="D2W0H0"/>
<protein>
    <submittedName>
        <fullName evidence="2">Predicted protein</fullName>
    </submittedName>
</protein>
<dbReference type="AlphaFoldDB" id="D2W0H0"/>
<dbReference type="KEGG" id="ngr:NAEGRDRAFT_74856"/>
<evidence type="ECO:0000259" key="1">
    <source>
        <dbReference type="Pfam" id="PF13475"/>
    </source>
</evidence>
<gene>
    <name evidence="2" type="ORF">NAEGRDRAFT_74856</name>
</gene>
<evidence type="ECO:0000313" key="3">
    <source>
        <dbReference type="Proteomes" id="UP000006671"/>
    </source>
</evidence>
<proteinExistence type="predicted"/>
<feature type="domain" description="DUF4116" evidence="1">
    <location>
        <begin position="201"/>
        <end position="246"/>
    </location>
</feature>
<dbReference type="GeneID" id="8861080"/>
<name>D2W0H0_NAEGR</name>
<dbReference type="EMBL" id="GG738918">
    <property type="protein sequence ID" value="EFC37477.1"/>
    <property type="molecule type" value="Genomic_DNA"/>
</dbReference>
<dbReference type="Pfam" id="PF13475">
    <property type="entry name" value="DUF4116"/>
    <property type="match status" value="5"/>
</dbReference>
<dbReference type="InterPro" id="IPR025197">
    <property type="entry name" value="DUF4116"/>
</dbReference>
<accession>D2W0H0</accession>
<feature type="domain" description="DUF4116" evidence="1">
    <location>
        <begin position="322"/>
        <end position="366"/>
    </location>
</feature>
<evidence type="ECO:0000313" key="2">
    <source>
        <dbReference type="EMBL" id="EFC37477.1"/>
    </source>
</evidence>
<feature type="domain" description="DUF4116" evidence="1">
    <location>
        <begin position="273"/>
        <end position="314"/>
    </location>
</feature>
<organism evidence="3">
    <name type="scientific">Naegleria gruberi</name>
    <name type="common">Amoeba</name>
    <dbReference type="NCBI Taxonomy" id="5762"/>
    <lineage>
        <taxon>Eukaryota</taxon>
        <taxon>Discoba</taxon>
        <taxon>Heterolobosea</taxon>
        <taxon>Tetramitia</taxon>
        <taxon>Eutetramitia</taxon>
        <taxon>Vahlkampfiidae</taxon>
        <taxon>Naegleria</taxon>
    </lineage>
</organism>
<keyword evidence="3" id="KW-1185">Reference proteome</keyword>
<dbReference type="VEuPathDB" id="AmoebaDB:NAEGRDRAFT_74856"/>
<reference evidence="2 3" key="1">
    <citation type="journal article" date="2010" name="Cell">
        <title>The genome of Naegleria gruberi illuminates early eukaryotic versatility.</title>
        <authorList>
            <person name="Fritz-Laylin L.K."/>
            <person name="Prochnik S.E."/>
            <person name="Ginger M.L."/>
            <person name="Dacks J.B."/>
            <person name="Carpenter M.L."/>
            <person name="Field M.C."/>
            <person name="Kuo A."/>
            <person name="Paredez A."/>
            <person name="Chapman J."/>
            <person name="Pham J."/>
            <person name="Shu S."/>
            <person name="Neupane R."/>
            <person name="Cipriano M."/>
            <person name="Mancuso J."/>
            <person name="Tu H."/>
            <person name="Salamov A."/>
            <person name="Lindquist E."/>
            <person name="Shapiro H."/>
            <person name="Lucas S."/>
            <person name="Grigoriev I.V."/>
            <person name="Cande W.Z."/>
            <person name="Fulton C."/>
            <person name="Rokhsar D.S."/>
            <person name="Dawson S.C."/>
        </authorList>
    </citation>
    <scope>NUCLEOTIDE SEQUENCE [LARGE SCALE GENOMIC DNA]</scope>
    <source>
        <strain evidence="2 3">NEG-M</strain>
    </source>
</reference>
<dbReference type="RefSeq" id="XP_002670221.1">
    <property type="nucleotide sequence ID" value="XM_002670175.1"/>
</dbReference>
<feature type="domain" description="DUF4116" evidence="1">
    <location>
        <begin position="370"/>
        <end position="416"/>
    </location>
</feature>
<sequence>MDWKIIRFLPEIQFEKQVALHVFRYCNDHFELHTRYIENHFKKHNLFSDKEWIKQVATKYCTRDYILSAISSCLSDGLRKDKEIACILGKVLRSLMAFDDSIKSDRDVVLKVVRHNATALTCADGKFMNDFEILCAAVRNNSSILYAISNIEFLKYWIKKRPLDYKKLSSEMQANPDLALMVVKEGFFKLNSIPQNIISQEMVLEALKIDPTNLQYARNFLKDKTVFIEAVKQSPSNIVYADSSLRTDKDFILQLIEINPNVMRNIDYPLNDDVDIARQVVQRNGLLLHYFSASIRENIEIVKMAIGQNPNSIQSSLIQTLDIVMDAVQTDGTSLQYIYSKFKDQREVVLTAVRQNGIALKFVQNSWKMDREIIIKALNNGCPFMYVDPSWRRDKEIALVALSHDSRAFKLIDLSIRNDEEIQKSHTKSTSFWTLPFYQEKTC</sequence>
<feature type="domain" description="DUF4116" evidence="1">
    <location>
        <begin position="105"/>
        <end position="150"/>
    </location>
</feature>